<reference evidence="1" key="1">
    <citation type="journal article" date="2008" name="For. Stud. China">
        <title>Identification of differentially expressed genes associated with bud dormancy release in tree peony (Paeonia suffruticosa) by suppression subtractive hybridization.</title>
        <authorList>
            <person name="Huang X."/>
            <person name="Zheng G.S."/>
            <person name="Dai S.I."/>
            <person name="Gai S.P."/>
        </authorList>
    </citation>
    <scope>NUCLEOTIDE SEQUENCE</scope>
    <source>
        <tissue evidence="1">Flower bud</tissue>
    </source>
</reference>
<evidence type="ECO:0000313" key="1">
    <source>
        <dbReference type="EMBL" id="ABW82721.1"/>
    </source>
</evidence>
<feature type="non-terminal residue" evidence="1">
    <location>
        <position position="1"/>
    </location>
</feature>
<organism evidence="1">
    <name type="scientific">Paeonia suffruticosa</name>
    <name type="common">Tree peony</name>
    <name type="synonym">Paeonia moutan</name>
    <dbReference type="NCBI Taxonomy" id="45171"/>
    <lineage>
        <taxon>Eukaryota</taxon>
        <taxon>Viridiplantae</taxon>
        <taxon>Streptophyta</taxon>
        <taxon>Embryophyta</taxon>
        <taxon>Tracheophyta</taxon>
        <taxon>Spermatophyta</taxon>
        <taxon>Magnoliopsida</taxon>
        <taxon>eudicotyledons</taxon>
        <taxon>Gunneridae</taxon>
        <taxon>Pentapetalae</taxon>
        <taxon>Saxifragales</taxon>
        <taxon>Paeoniaceae</taxon>
        <taxon>Paeonia</taxon>
    </lineage>
</organism>
<protein>
    <submittedName>
        <fullName evidence="1">Uncharacterized protein</fullName>
    </submittedName>
</protein>
<accession>A8W8Z5</accession>
<name>A8W8Z5_PAESU</name>
<proteinExistence type="evidence at transcript level"/>
<dbReference type="EMBL" id="EU200687">
    <property type="protein sequence ID" value="ABW82721.1"/>
    <property type="molecule type" value="mRNA"/>
</dbReference>
<sequence>NSFFTFYHHFITIIQYHIDFYYYMNLKKIISTASKEGERKGSKQEEKEEGW</sequence>
<dbReference type="AlphaFoldDB" id="A8W8Z5"/>